<feature type="compositionally biased region" description="Acidic residues" evidence="1">
    <location>
        <begin position="64"/>
        <end position="82"/>
    </location>
</feature>
<protein>
    <recommendedName>
        <fullName evidence="5">BRCT domain-containing protein</fullName>
    </recommendedName>
</protein>
<dbReference type="RefSeq" id="XP_019009493.1">
    <property type="nucleotide sequence ID" value="XM_019157853.1"/>
</dbReference>
<feature type="compositionally biased region" description="Low complexity" evidence="1">
    <location>
        <begin position="52"/>
        <end position="63"/>
    </location>
</feature>
<keyword evidence="4" id="KW-1185">Reference proteome</keyword>
<organism evidence="2">
    <name type="scientific">Kwoniella pini CBS 10737</name>
    <dbReference type="NCBI Taxonomy" id="1296096"/>
    <lineage>
        <taxon>Eukaryota</taxon>
        <taxon>Fungi</taxon>
        <taxon>Dikarya</taxon>
        <taxon>Basidiomycota</taxon>
        <taxon>Agaricomycotina</taxon>
        <taxon>Tremellomycetes</taxon>
        <taxon>Tremellales</taxon>
        <taxon>Cryptococcaceae</taxon>
        <taxon>Kwoniella</taxon>
    </lineage>
</organism>
<reference evidence="2" key="1">
    <citation type="submission" date="2013-07" db="EMBL/GenBank/DDBJ databases">
        <title>The Genome Sequence of Cryptococcus pinus CBS10737.</title>
        <authorList>
            <consortium name="The Broad Institute Genome Sequencing Platform"/>
            <person name="Cuomo C."/>
            <person name="Litvintseva A."/>
            <person name="Chen Y."/>
            <person name="Heitman J."/>
            <person name="Sun S."/>
            <person name="Springer D."/>
            <person name="Dromer F."/>
            <person name="Young S.K."/>
            <person name="Zeng Q."/>
            <person name="Gargeya S."/>
            <person name="Fitzgerald M."/>
            <person name="Abouelleil A."/>
            <person name="Alvarado L."/>
            <person name="Berlin A.M."/>
            <person name="Chapman S.B."/>
            <person name="Dewar J."/>
            <person name="Goldberg J."/>
            <person name="Griggs A."/>
            <person name="Gujja S."/>
            <person name="Hansen M."/>
            <person name="Howarth C."/>
            <person name="Imamovic A."/>
            <person name="Larimer J."/>
            <person name="McCowan C."/>
            <person name="Murphy C."/>
            <person name="Pearson M."/>
            <person name="Priest M."/>
            <person name="Roberts A."/>
            <person name="Saif S."/>
            <person name="Shea T."/>
            <person name="Sykes S."/>
            <person name="Wortman J."/>
            <person name="Nusbaum C."/>
            <person name="Birren B."/>
        </authorList>
    </citation>
    <scope>NUCLEOTIDE SEQUENCE [LARGE SCALE GENOMIC DNA]</scope>
    <source>
        <strain evidence="2">CBS 10737</strain>
    </source>
</reference>
<dbReference type="STRING" id="1296096.A0A1B9HYD3"/>
<dbReference type="AlphaFoldDB" id="A0A1B9HYD3"/>
<feature type="compositionally biased region" description="Polar residues" evidence="1">
    <location>
        <begin position="38"/>
        <end position="51"/>
    </location>
</feature>
<dbReference type="Gene3D" id="1.10.10.60">
    <property type="entry name" value="Homeodomain-like"/>
    <property type="match status" value="1"/>
</dbReference>
<feature type="region of interest" description="Disordered" evidence="1">
    <location>
        <begin position="1"/>
        <end position="92"/>
    </location>
</feature>
<evidence type="ECO:0000313" key="2">
    <source>
        <dbReference type="EMBL" id="OCF48274.1"/>
    </source>
</evidence>
<dbReference type="KEGG" id="kpin:30174511"/>
<reference evidence="3" key="2">
    <citation type="submission" date="2013-07" db="EMBL/GenBank/DDBJ databases">
        <authorList>
            <consortium name="The Broad Institute Genome Sequencing Platform"/>
            <person name="Cuomo C."/>
            <person name="Litvintseva A."/>
            <person name="Chen Y."/>
            <person name="Heitman J."/>
            <person name="Sun S."/>
            <person name="Springer D."/>
            <person name="Dromer F."/>
            <person name="Young S.K."/>
            <person name="Zeng Q."/>
            <person name="Gargeya S."/>
            <person name="Fitzgerald M."/>
            <person name="Abouelleil A."/>
            <person name="Alvarado L."/>
            <person name="Berlin A.M."/>
            <person name="Chapman S.B."/>
            <person name="Dewar J."/>
            <person name="Goldberg J."/>
            <person name="Griggs A."/>
            <person name="Gujja S."/>
            <person name="Hansen M."/>
            <person name="Howarth C."/>
            <person name="Imamovic A."/>
            <person name="Larimer J."/>
            <person name="McCowan C."/>
            <person name="Murphy C."/>
            <person name="Pearson M."/>
            <person name="Priest M."/>
            <person name="Roberts A."/>
            <person name="Saif S."/>
            <person name="Shea T."/>
            <person name="Sykes S."/>
            <person name="Wortman J."/>
            <person name="Nusbaum C."/>
            <person name="Birren B."/>
        </authorList>
    </citation>
    <scope>NUCLEOTIDE SEQUENCE</scope>
    <source>
        <strain evidence="3">CBS 10737</strain>
    </source>
</reference>
<accession>A0A1B9HYD3</accession>
<feature type="region of interest" description="Disordered" evidence="1">
    <location>
        <begin position="326"/>
        <end position="346"/>
    </location>
</feature>
<dbReference type="CDD" id="cd11655">
    <property type="entry name" value="rap1_myb-like"/>
    <property type="match status" value="1"/>
</dbReference>
<gene>
    <name evidence="2" type="ORF">I206_06142</name>
    <name evidence="3" type="ORF">I206_107809</name>
</gene>
<proteinExistence type="predicted"/>
<name>A0A1B9HYD3_9TREE</name>
<feature type="region of interest" description="Disordered" evidence="1">
    <location>
        <begin position="543"/>
        <end position="659"/>
    </location>
</feature>
<feature type="compositionally biased region" description="Polar residues" evidence="1">
    <location>
        <begin position="1"/>
        <end position="13"/>
    </location>
</feature>
<evidence type="ECO:0000313" key="3">
    <source>
        <dbReference type="EMBL" id="WWC73837.1"/>
    </source>
</evidence>
<dbReference type="OrthoDB" id="435460at2759"/>
<feature type="compositionally biased region" description="Basic and acidic residues" evidence="1">
    <location>
        <begin position="457"/>
        <end position="472"/>
    </location>
</feature>
<feature type="compositionally biased region" description="Basic and acidic residues" evidence="1">
    <location>
        <begin position="604"/>
        <end position="615"/>
    </location>
</feature>
<reference evidence="3" key="4">
    <citation type="submission" date="2024-02" db="EMBL/GenBank/DDBJ databases">
        <title>Comparative genomics of Cryptococcus and Kwoniella reveals pathogenesis evolution and contrasting modes of karyotype evolution via chromosome fusion or intercentromeric recombination.</title>
        <authorList>
            <person name="Coelho M.A."/>
            <person name="David-Palma M."/>
            <person name="Shea T."/>
            <person name="Bowers K."/>
            <person name="McGinley-Smith S."/>
            <person name="Mohammad A.W."/>
            <person name="Gnirke A."/>
            <person name="Yurkov A.M."/>
            <person name="Nowrousian M."/>
            <person name="Sun S."/>
            <person name="Cuomo C.A."/>
            <person name="Heitman J."/>
        </authorList>
    </citation>
    <scope>NUCLEOTIDE SEQUENCE</scope>
    <source>
        <strain evidence="3">CBS 10737</strain>
    </source>
</reference>
<dbReference type="EMBL" id="KI894014">
    <property type="protein sequence ID" value="OCF48274.1"/>
    <property type="molecule type" value="Genomic_DNA"/>
</dbReference>
<feature type="region of interest" description="Disordered" evidence="1">
    <location>
        <begin position="448"/>
        <end position="523"/>
    </location>
</feature>
<evidence type="ECO:0008006" key="5">
    <source>
        <dbReference type="Google" id="ProtNLM"/>
    </source>
</evidence>
<reference evidence="2" key="3">
    <citation type="submission" date="2016-07" db="EMBL/GenBank/DDBJ databases">
        <title>Evolution of pathogenesis and genome organization in the Tremellales.</title>
        <authorList>
            <person name="Cuomo C."/>
            <person name="Litvintseva A."/>
            <person name="Heitman J."/>
            <person name="Chen Y."/>
            <person name="Sun S."/>
            <person name="Springer D."/>
            <person name="Dromer F."/>
            <person name="Young S."/>
            <person name="Zeng Q."/>
            <person name="Chapman S."/>
            <person name="Gujja S."/>
            <person name="Saif S."/>
            <person name="Birren B."/>
        </authorList>
    </citation>
    <scope>NUCLEOTIDE SEQUENCE</scope>
    <source>
        <strain evidence="2">CBS 10737</strain>
    </source>
</reference>
<feature type="compositionally biased region" description="Acidic residues" evidence="1">
    <location>
        <begin position="543"/>
        <end position="557"/>
    </location>
</feature>
<dbReference type="Proteomes" id="UP000094020">
    <property type="component" value="Chromosome 11"/>
</dbReference>
<evidence type="ECO:0000256" key="1">
    <source>
        <dbReference type="SAM" id="MobiDB-lite"/>
    </source>
</evidence>
<sequence>MKIISPTPSSAMDQSALRPVQRKRSSRIAAVKAKARTSEQLLTENQLSFEKSISSDSSNSTDSPNDDGNDFPEVGQEDDESEMGSGKEDENDGLLFNELGEKWLKPKEPFPWDEVEWYLDESIGVEMIAHVSKRIEKMQGTITDDIEVTDIILINPHPSHLSSERSKYLRKLGHVKNRLCIILPYTYLSKCYFSKKVEKTDKRQPIFLNDKGLGMKVTVTKLGEGEEGINKRKAIMIDLESHGAMIVPSSNDADICIVPPSHPYLKSPPKNTKYDNIKWYTSEWVENQIKAFENEFQAKLKSKTMTENSKSQRSRLKPISEWKGGLKPLKMNRTKPPSFSGGLGRNKTHLEGSQFIKQRSGIRTEFTPSDRDFLARWLAYNKPDNVGRTTKSLYLELESFRPSSPWYHTANRHPPSAWHEHFKRNRSKLGMDGKILEDQVDKYVDRGVNHTLRTRRERSEVEDGDSNPKRTGLELNNQDQTQENEAGLVEGFEENHGKKVNATGVVRRQGNKSKKQKLDGQVRKARKITIDYPQFTDEIIADQEEDSDNAEIGEDDDTSKQGRNEDSQVNDVINAQVRELNHGDSTSDSLRVDEVLGESSEASDELRNYSHREEVELNDAPAESSNGIVQGEANNAAKEGQVIDPDATSPRRSKRIRRE</sequence>
<evidence type="ECO:0000313" key="4">
    <source>
        <dbReference type="Proteomes" id="UP000094020"/>
    </source>
</evidence>
<feature type="compositionally biased region" description="Polar residues" evidence="1">
    <location>
        <begin position="474"/>
        <end position="484"/>
    </location>
</feature>
<dbReference type="GeneID" id="30174511"/>
<dbReference type="EMBL" id="CP144529">
    <property type="protein sequence ID" value="WWC73837.1"/>
    <property type="molecule type" value="Genomic_DNA"/>
</dbReference>